<reference evidence="2" key="1">
    <citation type="journal article" date="2020" name="Stud. Mycol.">
        <title>101 Dothideomycetes genomes: a test case for predicting lifestyles and emergence of pathogens.</title>
        <authorList>
            <person name="Haridas S."/>
            <person name="Albert R."/>
            <person name="Binder M."/>
            <person name="Bloem J."/>
            <person name="Labutti K."/>
            <person name="Salamov A."/>
            <person name="Andreopoulos B."/>
            <person name="Baker S."/>
            <person name="Barry K."/>
            <person name="Bills G."/>
            <person name="Bluhm B."/>
            <person name="Cannon C."/>
            <person name="Castanera R."/>
            <person name="Culley D."/>
            <person name="Daum C."/>
            <person name="Ezra D."/>
            <person name="Gonzalez J."/>
            <person name="Henrissat B."/>
            <person name="Kuo A."/>
            <person name="Liang C."/>
            <person name="Lipzen A."/>
            <person name="Lutzoni F."/>
            <person name="Magnuson J."/>
            <person name="Mondo S."/>
            <person name="Nolan M."/>
            <person name="Ohm R."/>
            <person name="Pangilinan J."/>
            <person name="Park H.-J."/>
            <person name="Ramirez L."/>
            <person name="Alfaro M."/>
            <person name="Sun H."/>
            <person name="Tritt A."/>
            <person name="Yoshinaga Y."/>
            <person name="Zwiers L.-H."/>
            <person name="Turgeon B."/>
            <person name="Goodwin S."/>
            <person name="Spatafora J."/>
            <person name="Crous P."/>
            <person name="Grigoriev I."/>
        </authorList>
    </citation>
    <scope>NUCLEOTIDE SEQUENCE</scope>
    <source>
        <strain evidence="2">Tuck. ex Michener</strain>
    </source>
</reference>
<evidence type="ECO:0000259" key="1">
    <source>
        <dbReference type="PROSITE" id="PS51725"/>
    </source>
</evidence>
<dbReference type="OrthoDB" id="10011777at2759"/>
<dbReference type="PANTHER" id="PTHR40624:SF1">
    <property type="entry name" value="BIOSYNTHESIS MONOOXYGENASE, PUTATIVE (AFU_ORTHOLOGUE AFUA_1G12025)-RELATED"/>
    <property type="match status" value="1"/>
</dbReference>
<gene>
    <name evidence="2" type="ORF">EV356DRAFT_534989</name>
</gene>
<organism evidence="2 3">
    <name type="scientific">Viridothelium virens</name>
    <name type="common">Speckled blister lichen</name>
    <name type="synonym">Trypethelium virens</name>
    <dbReference type="NCBI Taxonomy" id="1048519"/>
    <lineage>
        <taxon>Eukaryota</taxon>
        <taxon>Fungi</taxon>
        <taxon>Dikarya</taxon>
        <taxon>Ascomycota</taxon>
        <taxon>Pezizomycotina</taxon>
        <taxon>Dothideomycetes</taxon>
        <taxon>Dothideomycetes incertae sedis</taxon>
        <taxon>Trypetheliales</taxon>
        <taxon>Trypetheliaceae</taxon>
        <taxon>Viridothelium</taxon>
    </lineage>
</organism>
<dbReference type="Pfam" id="PF03992">
    <property type="entry name" value="ABM"/>
    <property type="match status" value="1"/>
</dbReference>
<protein>
    <recommendedName>
        <fullName evidence="1">ABM domain-containing protein</fullName>
    </recommendedName>
</protein>
<name>A0A6A6H291_VIRVR</name>
<evidence type="ECO:0000313" key="2">
    <source>
        <dbReference type="EMBL" id="KAF2231987.1"/>
    </source>
</evidence>
<dbReference type="InterPro" id="IPR007138">
    <property type="entry name" value="ABM_dom"/>
</dbReference>
<dbReference type="PANTHER" id="PTHR40624">
    <property type="entry name" value="BIOSYNTHESIS MONOOXYGENASE, PUTATIVE (AFU_ORTHOLOGUE AFUA_1G12025)-RELATED"/>
    <property type="match status" value="1"/>
</dbReference>
<dbReference type="InterPro" id="IPR011008">
    <property type="entry name" value="Dimeric_a/b-barrel"/>
</dbReference>
<dbReference type="Proteomes" id="UP000800092">
    <property type="component" value="Unassembled WGS sequence"/>
</dbReference>
<dbReference type="AlphaFoldDB" id="A0A6A6H291"/>
<dbReference type="SUPFAM" id="SSF54909">
    <property type="entry name" value="Dimeric alpha+beta barrel"/>
    <property type="match status" value="1"/>
</dbReference>
<dbReference type="EMBL" id="ML991820">
    <property type="protein sequence ID" value="KAF2231987.1"/>
    <property type="molecule type" value="Genomic_DNA"/>
</dbReference>
<keyword evidence="3" id="KW-1185">Reference proteome</keyword>
<sequence>MSSTTETSKVELIAVVTIKPDKVERVKALTTTFIDFVKAQEPDTLNFYMVEEVDATEPRFIMVESYKDQASMEAHSASSNLKTLFATFEEEKVFMSAPQQYVGKKVAGFTR</sequence>
<dbReference type="PROSITE" id="PS51725">
    <property type="entry name" value="ABM"/>
    <property type="match status" value="1"/>
</dbReference>
<proteinExistence type="predicted"/>
<evidence type="ECO:0000313" key="3">
    <source>
        <dbReference type="Proteomes" id="UP000800092"/>
    </source>
</evidence>
<feature type="domain" description="ABM" evidence="1">
    <location>
        <begin position="10"/>
        <end position="103"/>
    </location>
</feature>
<accession>A0A6A6H291</accession>
<dbReference type="Gene3D" id="3.30.70.100">
    <property type="match status" value="1"/>
</dbReference>